<dbReference type="PROSITE" id="PS01180">
    <property type="entry name" value="CUB"/>
    <property type="match status" value="6"/>
</dbReference>
<evidence type="ECO:0000313" key="6">
    <source>
        <dbReference type="EMBL" id="KAF7496494.1"/>
    </source>
</evidence>
<sequence>MKYSSDSFLIYFVVSLWLCYSFLITSTLSSEQNQTSHQSYYHYNLDDNSNPYSVQQKILDTNFNDDNNRNNKFPSPSQSQSFPSTISIEKEWETFPIQKKPNHRAIMTAEGKEPLANDSSRLLAIGSHLQPIALMNSGQSIVQHPENIEFQQTLLPHYDCDAMIQDYRFVIESPNYPTEYPPNRICSYYIGRNRTDICQIEFTISDMDIEDTAQCTDDYLDFGTSTVGENIDRNSQRFCGLMMRNTRRIVNFPSNSSNIRITFRSDGKNDRSHRGFSAEVQQIPCNNSSVPSLPSFKGGIPIATIPTQPFYPLPFSPQGPVYQQYPYQYPRYPSGPINPNYSYIIPPQSVVYPQFPPTMPLPPRPPPIQQQPIDTPLGPDYPPSQSSIPLNPPIYSNNPNIYGNRIYPPSYPPFYQTPNQNNFIYNNSYGPYNNTVMRPGYNFGPGIAYDPNRMNNYTPIYLNSYCDIYLSDYRGEIKSPNYPFGYPANESCIYTVRKVNENVCQVELILRQIDIHTPNVKKDLTDNCYGDYLQMPDGSRLCGYYIQSMSGTYELKKYYSFPITSDFMFMHFVSDANQKPDGTGFSIEVIQIPNSCASNFDQRNLKCDQVITGLQTNTKRVYSPNYPNFYGPRMQCVFLVQPANSKICEFELDLIDFNLEQPQKLGADDGCQKDFVEMPDRRRICGRQKFRRIYQFPIYHDRTSMFYFRSDETIEDKGFEILVRQIPDSCSQVYTQNGNQQTWTKNIYVPNDPNVSQFLPPTPVFTYDNSSGLQPYQPGLKPSISYPQNPILINRYPSGYGGVKTDVSSSRWNNRIPMPNVVNDPRNVDSSGTIPLFYQNGTLATRIPPLKPVDMIPFLTKDRRFSKKGIVAKFQSEPNDFRSLETESDQEIYQSSARLKEEPRFFDTAADNVVPIFNCDQILMRETEYIRSPNFPNDYPILTRCIYSIYKANIKICKIRLHILTLDLEYSRSCRNDYLQIESTGEKLCGILNKPETKVINFYGLSRDIRLIFNSDRKTTKKGFEIKIEQIPNSCDDLEDDYKLNLSNNVNRIEKLELRSDDSPEVALLNNTFDSKTNEIINETLSMALTSEQVCQSTSQKEAYLQSENFPLEYSNNIDCLYLIFRSNINVCRLLIDFDQFNVGDERKFIENFQIDSNRTNQSVGECLNDFLEIDNIRYCGNRSRQQVAINFPQNFNQISFYFHTINAKRFNGFRIKVKQIDENCRSFSFDHRFDHNLEESLDFAPAIYESCPKLLSSNNSSIVGNFNDLHLNVEENLKISDRLIKIQSPKFGLSSEMQYEPFLDCHYVIEKAKQNVCLLQIRFENFFLEESLDCTKDYLRIDNYLRTCGRIPPNTIENLEFRNNQFFLHFHTDSDLNEKGFAIIVKQIEC</sequence>
<evidence type="ECO:0000256" key="2">
    <source>
        <dbReference type="PROSITE-ProRule" id="PRU00059"/>
    </source>
</evidence>
<evidence type="ECO:0000256" key="1">
    <source>
        <dbReference type="ARBA" id="ARBA00023157"/>
    </source>
</evidence>
<comment type="caution">
    <text evidence="2">Lacks conserved residue(s) required for the propagation of feature annotation.</text>
</comment>
<dbReference type="Proteomes" id="UP000070412">
    <property type="component" value="Unassembled WGS sequence"/>
</dbReference>
<protein>
    <recommendedName>
        <fullName evidence="5">CUB domain-containing protein</fullName>
    </recommendedName>
</protein>
<feature type="domain" description="CUB" evidence="5">
    <location>
        <begin position="466"/>
        <end position="592"/>
    </location>
</feature>
<feature type="domain" description="CUB" evidence="5">
    <location>
        <begin position="1252"/>
        <end position="1389"/>
    </location>
</feature>
<dbReference type="OrthoDB" id="6369184at2759"/>
<name>A0A834RFU4_SARSC</name>
<feature type="domain" description="CUB" evidence="5">
    <location>
        <begin position="607"/>
        <end position="726"/>
    </location>
</feature>
<dbReference type="EnsemblMetazoa" id="SSS_379s_mrna">
    <property type="protein sequence ID" value="KAF7496494.1"/>
    <property type="gene ID" value="SSS_379"/>
</dbReference>
<dbReference type="SUPFAM" id="SSF49854">
    <property type="entry name" value="Spermadhesin, CUB domain"/>
    <property type="match status" value="6"/>
</dbReference>
<keyword evidence="4" id="KW-0472">Membrane</keyword>
<dbReference type="GO" id="GO:0004252">
    <property type="term" value="F:serine-type endopeptidase activity"/>
    <property type="evidence" value="ECO:0007669"/>
    <property type="project" value="TreeGrafter"/>
</dbReference>
<dbReference type="Gene3D" id="2.60.120.290">
    <property type="entry name" value="Spermadhesin, CUB domain"/>
    <property type="match status" value="6"/>
</dbReference>
<evidence type="ECO:0000256" key="3">
    <source>
        <dbReference type="SAM" id="MobiDB-lite"/>
    </source>
</evidence>
<proteinExistence type="predicted"/>
<dbReference type="EMBL" id="WVUK01000006">
    <property type="protein sequence ID" value="KAF7496494.1"/>
    <property type="molecule type" value="Genomic_DNA"/>
</dbReference>
<feature type="domain" description="CUB" evidence="5">
    <location>
        <begin position="160"/>
        <end position="283"/>
    </location>
</feature>
<keyword evidence="4" id="KW-0812">Transmembrane</keyword>
<dbReference type="PANTHER" id="PTHR24255">
    <property type="entry name" value="COMPLEMENT COMPONENT 1, S SUBCOMPONENT-RELATED"/>
    <property type="match status" value="1"/>
</dbReference>
<keyword evidence="1" id="KW-1015">Disulfide bond</keyword>
<reference evidence="7" key="3">
    <citation type="submission" date="2022-06" db="UniProtKB">
        <authorList>
            <consortium name="EnsemblMetazoa"/>
        </authorList>
    </citation>
    <scope>IDENTIFICATION</scope>
</reference>
<feature type="region of interest" description="Disordered" evidence="3">
    <location>
        <begin position="63"/>
        <end position="83"/>
    </location>
</feature>
<dbReference type="PANTHER" id="PTHR24255:SF31">
    <property type="entry name" value="CUBILIN-LIKE PROTEIN"/>
    <property type="match status" value="1"/>
</dbReference>
<feature type="domain" description="CUB" evidence="5">
    <location>
        <begin position="919"/>
        <end position="1031"/>
    </location>
</feature>
<evidence type="ECO:0000313" key="7">
    <source>
        <dbReference type="EnsemblMetazoa" id="KAF7496494.1"/>
    </source>
</evidence>
<evidence type="ECO:0000313" key="8">
    <source>
        <dbReference type="Proteomes" id="UP000070412"/>
    </source>
</evidence>
<dbReference type="CDD" id="cd00041">
    <property type="entry name" value="CUB"/>
    <property type="match status" value="5"/>
</dbReference>
<accession>A0A834RFU4</accession>
<dbReference type="InterPro" id="IPR000859">
    <property type="entry name" value="CUB_dom"/>
</dbReference>
<keyword evidence="4" id="KW-1133">Transmembrane helix</keyword>
<dbReference type="InterPro" id="IPR035914">
    <property type="entry name" value="Sperma_CUB_dom_sf"/>
</dbReference>
<evidence type="ECO:0000256" key="4">
    <source>
        <dbReference type="SAM" id="Phobius"/>
    </source>
</evidence>
<evidence type="ECO:0000259" key="5">
    <source>
        <dbReference type="PROSITE" id="PS01180"/>
    </source>
</evidence>
<keyword evidence="8" id="KW-1185">Reference proteome</keyword>
<reference evidence="8" key="1">
    <citation type="journal article" date="2020" name="PLoS Negl. Trop. Dis.">
        <title>High-quality nuclear genome for Sarcoptes scabiei-A critical resource for a neglected parasite.</title>
        <authorList>
            <person name="Korhonen P.K."/>
            <person name="Gasser R.B."/>
            <person name="Ma G."/>
            <person name="Wang T."/>
            <person name="Stroehlein A.J."/>
            <person name="Young N.D."/>
            <person name="Ang C.S."/>
            <person name="Fernando D.D."/>
            <person name="Lu H.C."/>
            <person name="Taylor S."/>
            <person name="Reynolds S.L."/>
            <person name="Mofiz E."/>
            <person name="Najaraj S.H."/>
            <person name="Gowda H."/>
            <person name="Madugundu A."/>
            <person name="Renuse S."/>
            <person name="Holt D."/>
            <person name="Pandey A."/>
            <person name="Papenfuss A.T."/>
            <person name="Fischer K."/>
        </authorList>
    </citation>
    <scope>NUCLEOTIDE SEQUENCE [LARGE SCALE GENOMIC DNA]</scope>
</reference>
<reference evidence="6" key="2">
    <citation type="submission" date="2020-01" db="EMBL/GenBank/DDBJ databases">
        <authorList>
            <person name="Korhonen P.K.K."/>
            <person name="Guangxu M.G."/>
            <person name="Wang T.W."/>
            <person name="Stroehlein A.J.S."/>
            <person name="Young N.D."/>
            <person name="Ang C.-S.A."/>
            <person name="Fernando D.W.F."/>
            <person name="Lu H.L."/>
            <person name="Taylor S.T."/>
            <person name="Ehtesham M.E.M."/>
            <person name="Najaraj S.H.N."/>
            <person name="Harsha G.H.G."/>
            <person name="Madugundu A.M."/>
            <person name="Renuse S.R."/>
            <person name="Holt D.H."/>
            <person name="Pandey A.P."/>
            <person name="Papenfuss A.P."/>
            <person name="Gasser R.B.G."/>
            <person name="Fischer K.F."/>
        </authorList>
    </citation>
    <scope>NUCLEOTIDE SEQUENCE</scope>
    <source>
        <strain evidence="6">SSS_KF_BRIS2020</strain>
    </source>
</reference>
<dbReference type="Pfam" id="PF00431">
    <property type="entry name" value="CUB"/>
    <property type="match status" value="5"/>
</dbReference>
<organism evidence="6">
    <name type="scientific">Sarcoptes scabiei</name>
    <name type="common">Itch mite</name>
    <name type="synonym">Acarus scabiei</name>
    <dbReference type="NCBI Taxonomy" id="52283"/>
    <lineage>
        <taxon>Eukaryota</taxon>
        <taxon>Metazoa</taxon>
        <taxon>Ecdysozoa</taxon>
        <taxon>Arthropoda</taxon>
        <taxon>Chelicerata</taxon>
        <taxon>Arachnida</taxon>
        <taxon>Acari</taxon>
        <taxon>Acariformes</taxon>
        <taxon>Sarcoptiformes</taxon>
        <taxon>Astigmata</taxon>
        <taxon>Psoroptidia</taxon>
        <taxon>Sarcoptoidea</taxon>
        <taxon>Sarcoptidae</taxon>
        <taxon>Sarcoptinae</taxon>
        <taxon>Sarcoptes</taxon>
    </lineage>
</organism>
<dbReference type="GO" id="GO:0005615">
    <property type="term" value="C:extracellular space"/>
    <property type="evidence" value="ECO:0007669"/>
    <property type="project" value="TreeGrafter"/>
</dbReference>
<gene>
    <name evidence="6" type="ORF">SSS_379</name>
</gene>
<feature type="transmembrane region" description="Helical" evidence="4">
    <location>
        <begin position="7"/>
        <end position="28"/>
    </location>
</feature>
<feature type="domain" description="CUB" evidence="5">
    <location>
        <begin position="1090"/>
        <end position="1221"/>
    </location>
</feature>
<dbReference type="SMART" id="SM00042">
    <property type="entry name" value="CUB"/>
    <property type="match status" value="6"/>
</dbReference>